<feature type="signal peptide" evidence="2">
    <location>
        <begin position="1"/>
        <end position="29"/>
    </location>
</feature>
<dbReference type="InterPro" id="IPR052233">
    <property type="entry name" value="Rho-type_GEFs"/>
</dbReference>
<dbReference type="InterPro" id="IPR035899">
    <property type="entry name" value="DBL_dom_sf"/>
</dbReference>
<protein>
    <recommendedName>
        <fullName evidence="3">DH domain-containing protein</fullName>
    </recommendedName>
</protein>
<feature type="compositionally biased region" description="Low complexity" evidence="1">
    <location>
        <begin position="129"/>
        <end position="142"/>
    </location>
</feature>
<dbReference type="PANTHER" id="PTHR46572">
    <property type="entry name" value="RHO1 GDP-GTP EXCHANGE PROTEIN 1-RELATED"/>
    <property type="match status" value="1"/>
</dbReference>
<organism evidence="4 5">
    <name type="scientific">Grifola frondosa</name>
    <name type="common">Maitake</name>
    <name type="synonym">Polyporus frondosus</name>
    <dbReference type="NCBI Taxonomy" id="5627"/>
    <lineage>
        <taxon>Eukaryota</taxon>
        <taxon>Fungi</taxon>
        <taxon>Dikarya</taxon>
        <taxon>Basidiomycota</taxon>
        <taxon>Agaricomycotina</taxon>
        <taxon>Agaricomycetes</taxon>
        <taxon>Polyporales</taxon>
        <taxon>Grifolaceae</taxon>
        <taxon>Grifola</taxon>
    </lineage>
</organism>
<evidence type="ECO:0000313" key="4">
    <source>
        <dbReference type="EMBL" id="OBZ72615.1"/>
    </source>
</evidence>
<dbReference type="OrthoDB" id="2272012at2759"/>
<dbReference type="EMBL" id="LUGG01000009">
    <property type="protein sequence ID" value="OBZ72615.1"/>
    <property type="molecule type" value="Genomic_DNA"/>
</dbReference>
<feature type="domain" description="DH" evidence="3">
    <location>
        <begin position="230"/>
        <end position="314"/>
    </location>
</feature>
<gene>
    <name evidence="4" type="ORF">A0H81_07939</name>
</gene>
<feature type="region of interest" description="Disordered" evidence="1">
    <location>
        <begin position="85"/>
        <end position="181"/>
    </location>
</feature>
<dbReference type="SUPFAM" id="SSF48065">
    <property type="entry name" value="DBL homology domain (DH-domain)"/>
    <property type="match status" value="1"/>
</dbReference>
<proteinExistence type="predicted"/>
<keyword evidence="5" id="KW-1185">Reference proteome</keyword>
<dbReference type="Proteomes" id="UP000092993">
    <property type="component" value="Unassembled WGS sequence"/>
</dbReference>
<dbReference type="STRING" id="5627.A0A1C7M6N8"/>
<reference evidence="4 5" key="1">
    <citation type="submission" date="2016-03" db="EMBL/GenBank/DDBJ databases">
        <title>Whole genome sequencing of Grifola frondosa 9006-11.</title>
        <authorList>
            <person name="Min B."/>
            <person name="Park H."/>
            <person name="Kim J.-G."/>
            <person name="Cho H."/>
            <person name="Oh Y.-L."/>
            <person name="Kong W.-S."/>
            <person name="Choi I.-G."/>
        </authorList>
    </citation>
    <scope>NUCLEOTIDE SEQUENCE [LARGE SCALE GENOMIC DNA]</scope>
    <source>
        <strain evidence="4 5">9006-11</strain>
    </source>
</reference>
<comment type="caution">
    <text evidence="4">The sequence shown here is derived from an EMBL/GenBank/DDBJ whole genome shotgun (WGS) entry which is preliminary data.</text>
</comment>
<evidence type="ECO:0000259" key="3">
    <source>
        <dbReference type="PROSITE" id="PS50010"/>
    </source>
</evidence>
<name>A0A1C7M6N8_GRIFR</name>
<dbReference type="PANTHER" id="PTHR46572:SF1">
    <property type="entry name" value="RHO1 GUANINE NUCLEOTIDE EXCHANGE FACTOR TUS1"/>
    <property type="match status" value="1"/>
</dbReference>
<keyword evidence="2" id="KW-0732">Signal</keyword>
<dbReference type="InterPro" id="IPR000219">
    <property type="entry name" value="DH_dom"/>
</dbReference>
<sequence length="314" mass="34525">MLWLATSLEITGILLSVIVLLTEISGCGSTETLSASALLKVYRISLNFSGGTTSSNLPPSSRAFASPLSPPLNLWADRRHSAYTAPAPDTSYPRISLDVPSRPPSRATSAYEAETSHITFPEPQLQLHRSSSQRSSYRPSSSVTLGHRSTRSDLVLSPSTLTAPTIPTGESRPPSFESTPELVPKELSDELSNLTKGCIDFKLANPESSEEWHLLVPPEALDVLDKTEIKRQSVLFEIIKSERDYVSDLELLKEVFIDPLINTSAVPKERVRLFVQEVFHNLDHILDTINACSLHYSTDNANSTRLSRASLILS</sequence>
<feature type="chain" id="PRO_5008888955" description="DH domain-containing protein" evidence="2">
    <location>
        <begin position="30"/>
        <end position="314"/>
    </location>
</feature>
<dbReference type="PROSITE" id="PS50010">
    <property type="entry name" value="DH_2"/>
    <property type="match status" value="1"/>
</dbReference>
<dbReference type="Gene3D" id="1.20.900.10">
    <property type="entry name" value="Dbl homology (DH) domain"/>
    <property type="match status" value="1"/>
</dbReference>
<dbReference type="GO" id="GO:0005085">
    <property type="term" value="F:guanyl-nucleotide exchange factor activity"/>
    <property type="evidence" value="ECO:0007669"/>
    <property type="project" value="InterPro"/>
</dbReference>
<evidence type="ECO:0000256" key="2">
    <source>
        <dbReference type="SAM" id="SignalP"/>
    </source>
</evidence>
<dbReference type="AlphaFoldDB" id="A0A1C7M6N8"/>
<accession>A0A1C7M6N8</accession>
<evidence type="ECO:0000256" key="1">
    <source>
        <dbReference type="SAM" id="MobiDB-lite"/>
    </source>
</evidence>
<evidence type="ECO:0000313" key="5">
    <source>
        <dbReference type="Proteomes" id="UP000092993"/>
    </source>
</evidence>
<dbReference type="Pfam" id="PF00621">
    <property type="entry name" value="RhoGEF"/>
    <property type="match status" value="1"/>
</dbReference>